<keyword evidence="1" id="KW-1133">Transmembrane helix</keyword>
<evidence type="ECO:0000313" key="2">
    <source>
        <dbReference type="EMBL" id="PQJ29260.1"/>
    </source>
</evidence>
<protein>
    <submittedName>
        <fullName evidence="2">Uncharacterized protein</fullName>
    </submittedName>
</protein>
<reference evidence="2 3" key="1">
    <citation type="submission" date="2016-12" db="EMBL/GenBank/DDBJ databases">
        <title>Study of bacterial adaptation to deep sea.</title>
        <authorList>
            <person name="Song J."/>
            <person name="Yoshizawa S."/>
            <person name="Kogure K."/>
        </authorList>
    </citation>
    <scope>NUCLEOTIDE SEQUENCE [LARGE SCALE GENOMIC DNA]</scope>
    <source>
        <strain evidence="2 3">SAORIC-165</strain>
    </source>
</reference>
<organism evidence="2 3">
    <name type="scientific">Rubritalea profundi</name>
    <dbReference type="NCBI Taxonomy" id="1658618"/>
    <lineage>
        <taxon>Bacteria</taxon>
        <taxon>Pseudomonadati</taxon>
        <taxon>Verrucomicrobiota</taxon>
        <taxon>Verrucomicrobiia</taxon>
        <taxon>Verrucomicrobiales</taxon>
        <taxon>Rubritaleaceae</taxon>
        <taxon>Rubritalea</taxon>
    </lineage>
</organism>
<name>A0A2S7U3W0_9BACT</name>
<keyword evidence="1" id="KW-0812">Transmembrane</keyword>
<dbReference type="EMBL" id="MQWA01000001">
    <property type="protein sequence ID" value="PQJ29260.1"/>
    <property type="molecule type" value="Genomic_DNA"/>
</dbReference>
<sequence length="67" mass="8172">MFSTKIAEGPHWYNSFIFNKKKSFSFSVFWWIVILIIALYLFIQITQFMKTDLYFELIEHTKTLLNQ</sequence>
<feature type="transmembrane region" description="Helical" evidence="1">
    <location>
        <begin position="24"/>
        <end position="43"/>
    </location>
</feature>
<keyword evidence="1" id="KW-0472">Membrane</keyword>
<keyword evidence="3" id="KW-1185">Reference proteome</keyword>
<dbReference type="Proteomes" id="UP000239907">
    <property type="component" value="Unassembled WGS sequence"/>
</dbReference>
<accession>A0A2S7U3W0</accession>
<comment type="caution">
    <text evidence="2">The sequence shown here is derived from an EMBL/GenBank/DDBJ whole genome shotgun (WGS) entry which is preliminary data.</text>
</comment>
<proteinExistence type="predicted"/>
<gene>
    <name evidence="2" type="ORF">BSZ32_12665</name>
</gene>
<evidence type="ECO:0000256" key="1">
    <source>
        <dbReference type="SAM" id="Phobius"/>
    </source>
</evidence>
<dbReference type="AlphaFoldDB" id="A0A2S7U3W0"/>
<evidence type="ECO:0000313" key="3">
    <source>
        <dbReference type="Proteomes" id="UP000239907"/>
    </source>
</evidence>